<reference evidence="2" key="1">
    <citation type="submission" date="2022-08" db="EMBL/GenBank/DDBJ databases">
        <title>Genomic Encyclopedia of Type Strains, Phase V (KMG-V): Genome sequencing to study the core and pangenomes of soil and plant-associated prokaryotes.</title>
        <authorList>
            <person name="Whitman W."/>
        </authorList>
    </citation>
    <scope>NUCLEOTIDE SEQUENCE</scope>
    <source>
        <strain evidence="2">SP2016B</strain>
    </source>
</reference>
<evidence type="ECO:0000313" key="3">
    <source>
        <dbReference type="Proteomes" id="UP001155034"/>
    </source>
</evidence>
<dbReference type="Pfam" id="PF08843">
    <property type="entry name" value="AbiEii"/>
    <property type="match status" value="1"/>
</dbReference>
<accession>A0A9X3ACW5</accession>
<protein>
    <submittedName>
        <fullName evidence="2">Nucleotidyltransferase component of viral defense system</fullName>
    </submittedName>
</protein>
<dbReference type="Proteomes" id="UP001155034">
    <property type="component" value="Unassembled WGS sequence"/>
</dbReference>
<evidence type="ECO:0000256" key="1">
    <source>
        <dbReference type="SAM" id="MobiDB-lite"/>
    </source>
</evidence>
<feature type="region of interest" description="Disordered" evidence="1">
    <location>
        <begin position="259"/>
        <end position="285"/>
    </location>
</feature>
<dbReference type="EMBL" id="JANTYZ010000017">
    <property type="protein sequence ID" value="MCS3866645.1"/>
    <property type="molecule type" value="Genomic_DNA"/>
</dbReference>
<name>A0A9X3ACW5_9BACT</name>
<organism evidence="2 3">
    <name type="scientific">Salinibacter ruber</name>
    <dbReference type="NCBI Taxonomy" id="146919"/>
    <lineage>
        <taxon>Bacteria</taxon>
        <taxon>Pseudomonadati</taxon>
        <taxon>Rhodothermota</taxon>
        <taxon>Rhodothermia</taxon>
        <taxon>Rhodothermales</taxon>
        <taxon>Salinibacteraceae</taxon>
        <taxon>Salinibacter</taxon>
    </lineage>
</organism>
<dbReference type="RefSeq" id="WP_251963831.1">
    <property type="nucleotide sequence ID" value="NZ_CALTSF010000038.1"/>
</dbReference>
<dbReference type="InterPro" id="IPR014942">
    <property type="entry name" value="AbiEii"/>
</dbReference>
<dbReference type="AlphaFoldDB" id="A0A9X3ACW5"/>
<gene>
    <name evidence="2" type="ORF">GGP82_003225</name>
</gene>
<sequence length="285" mass="32291">MTRFALERLLYRLGQLPEGDDFTLKGAFAFLVWEGKLGRQTRDLDLLGRGSPSADRLEDILVRACQVDVPEDGVAHEEETLEVASIREENVYEGLRAELISHVGSARLPLQVDVGFGDAVVPPAEQRVFPGLLDFPEPELKTYPPETVVAEKVHGMVRFGQANTRMKDFYDIWRISQTVRLEGEDLTEALRATFERRQTNFPEETPVALTETFAGSDRKKRQWQAFARQVEEEIELGALIEELRAFLGPVLHVAREIPPEKSPRRKSPKEWSLGEWPAGGPWTGW</sequence>
<evidence type="ECO:0000313" key="2">
    <source>
        <dbReference type="EMBL" id="MCS3866645.1"/>
    </source>
</evidence>
<proteinExistence type="predicted"/>
<comment type="caution">
    <text evidence="2">The sequence shown here is derived from an EMBL/GenBank/DDBJ whole genome shotgun (WGS) entry which is preliminary data.</text>
</comment>